<dbReference type="Gene3D" id="1.10.150.130">
    <property type="match status" value="1"/>
</dbReference>
<dbReference type="SUPFAM" id="SSF56349">
    <property type="entry name" value="DNA breaking-rejoining enzymes"/>
    <property type="match status" value="1"/>
</dbReference>
<dbReference type="InterPro" id="IPR010998">
    <property type="entry name" value="Integrase_recombinase_N"/>
</dbReference>
<evidence type="ECO:0000256" key="1">
    <source>
        <dbReference type="ARBA" id="ARBA00023125"/>
    </source>
</evidence>
<reference evidence="3" key="1">
    <citation type="submission" date="2018-05" db="EMBL/GenBank/DDBJ databases">
        <authorList>
            <person name="Lanie J.A."/>
            <person name="Ng W.-L."/>
            <person name="Kazmierczak K.M."/>
            <person name="Andrzejewski T.M."/>
            <person name="Davidsen T.M."/>
            <person name="Wayne K.J."/>
            <person name="Tettelin H."/>
            <person name="Glass J.I."/>
            <person name="Rusch D."/>
            <person name="Podicherti R."/>
            <person name="Tsui H.-C.T."/>
            <person name="Winkler M.E."/>
        </authorList>
    </citation>
    <scope>NUCLEOTIDE SEQUENCE</scope>
</reference>
<dbReference type="InterPro" id="IPR011010">
    <property type="entry name" value="DNA_brk_join_enz"/>
</dbReference>
<proteinExistence type="predicted"/>
<name>A0A383CM18_9ZZZZ</name>
<keyword evidence="1" id="KW-0238">DNA-binding</keyword>
<dbReference type="EMBL" id="UINC01210116">
    <property type="protein sequence ID" value="SVE33436.1"/>
    <property type="molecule type" value="Genomic_DNA"/>
</dbReference>
<accession>A0A383CM18</accession>
<feature type="non-terminal residue" evidence="3">
    <location>
        <position position="91"/>
    </location>
</feature>
<organism evidence="3">
    <name type="scientific">marine metagenome</name>
    <dbReference type="NCBI Taxonomy" id="408172"/>
    <lineage>
        <taxon>unclassified sequences</taxon>
        <taxon>metagenomes</taxon>
        <taxon>ecological metagenomes</taxon>
    </lineage>
</organism>
<evidence type="ECO:0000259" key="2">
    <source>
        <dbReference type="PROSITE" id="PS51900"/>
    </source>
</evidence>
<evidence type="ECO:0000313" key="3">
    <source>
        <dbReference type="EMBL" id="SVE33436.1"/>
    </source>
</evidence>
<dbReference type="InterPro" id="IPR044068">
    <property type="entry name" value="CB"/>
</dbReference>
<protein>
    <recommendedName>
        <fullName evidence="2">Core-binding (CB) domain-containing protein</fullName>
    </recommendedName>
</protein>
<gene>
    <name evidence="3" type="ORF">METZ01_LOCUS486290</name>
</gene>
<dbReference type="GO" id="GO:0003677">
    <property type="term" value="F:DNA binding"/>
    <property type="evidence" value="ECO:0007669"/>
    <property type="project" value="UniProtKB-KW"/>
</dbReference>
<dbReference type="AlphaFoldDB" id="A0A383CM18"/>
<dbReference type="PROSITE" id="PS51900">
    <property type="entry name" value="CB"/>
    <property type="match status" value="1"/>
</dbReference>
<feature type="domain" description="Core-binding (CB)" evidence="2">
    <location>
        <begin position="1"/>
        <end position="61"/>
    </location>
</feature>
<sequence length="91" mass="10621">MSGRYCDDLRYRCGRFAQAFQCEIGSITPALVQQFLNGLNLSARSVNNFRKTLKTLFEFARARRYLLKDIDLLEGISRQREHSTIEIYTPQ</sequence>